<keyword evidence="1" id="KW-0472">Membrane</keyword>
<organism evidence="2 3">
    <name type="scientific">Qipengyuania aurantiaca</name>
    <dbReference type="NCBI Taxonomy" id="2867233"/>
    <lineage>
        <taxon>Bacteria</taxon>
        <taxon>Pseudomonadati</taxon>
        <taxon>Pseudomonadota</taxon>
        <taxon>Alphaproteobacteria</taxon>
        <taxon>Sphingomonadales</taxon>
        <taxon>Erythrobacteraceae</taxon>
        <taxon>Qipengyuania</taxon>
    </lineage>
</organism>
<dbReference type="Proteomes" id="UP000824281">
    <property type="component" value="Chromosome"/>
</dbReference>
<name>A0ABX8ZMY6_9SPHN</name>
<evidence type="ECO:0000313" key="3">
    <source>
        <dbReference type="Proteomes" id="UP000824281"/>
    </source>
</evidence>
<dbReference type="EMBL" id="CP081295">
    <property type="protein sequence ID" value="QZD90076.1"/>
    <property type="molecule type" value="Genomic_DNA"/>
</dbReference>
<accession>A0ABX8ZMY6</accession>
<keyword evidence="3" id="KW-1185">Reference proteome</keyword>
<feature type="transmembrane region" description="Helical" evidence="1">
    <location>
        <begin position="228"/>
        <end position="250"/>
    </location>
</feature>
<evidence type="ECO:0008006" key="4">
    <source>
        <dbReference type="Google" id="ProtNLM"/>
    </source>
</evidence>
<sequence>MNITLVTFAMAVAFSAVHIFVGQLRFLDRNPRSRWLSFAGGVAVGYVFLHILPELGAHAGTFEEATGLDAQLAEGLVYTLSLVGLALFYGLERALALSRDERMEREGRDRPHHPVFWLHIGASALLVGLIAYLLNHREDPSAAGLMLYFAAMVLHLVTADFGTRADHPEIYDARGRWVLAAATLGGWALGLVVELSEMAIGCIFAFVAGGIVLLVLKEELPEDRKSFFLPFLGGALLYAALVLGESWLAAG</sequence>
<feature type="transmembrane region" description="Helical" evidence="1">
    <location>
        <begin position="6"/>
        <end position="24"/>
    </location>
</feature>
<keyword evidence="1" id="KW-1133">Transmembrane helix</keyword>
<feature type="transmembrane region" description="Helical" evidence="1">
    <location>
        <begin position="198"/>
        <end position="216"/>
    </location>
</feature>
<feature type="transmembrane region" description="Helical" evidence="1">
    <location>
        <begin position="146"/>
        <end position="163"/>
    </location>
</feature>
<dbReference type="RefSeq" id="WP_221425550.1">
    <property type="nucleotide sequence ID" value="NZ_CP081295.1"/>
</dbReference>
<reference evidence="2 3" key="1">
    <citation type="submission" date="2021-08" db="EMBL/GenBank/DDBJ databases">
        <title>Comparative Genomics Analysis of the Genus Qipengyuania Reveals Extensive Genetic Diversity and Metabolic Versatility, Including the Description of Fifteen Novel Species.</title>
        <authorList>
            <person name="Liu Y."/>
        </authorList>
    </citation>
    <scope>NUCLEOTIDE SEQUENCE [LARGE SCALE GENOMIC DNA]</scope>
    <source>
        <strain evidence="2 3">1NDH13</strain>
    </source>
</reference>
<feature type="transmembrane region" description="Helical" evidence="1">
    <location>
        <begin position="175"/>
        <end position="192"/>
    </location>
</feature>
<feature type="transmembrane region" description="Helical" evidence="1">
    <location>
        <begin position="36"/>
        <end position="55"/>
    </location>
</feature>
<proteinExistence type="predicted"/>
<evidence type="ECO:0000313" key="2">
    <source>
        <dbReference type="EMBL" id="QZD90076.1"/>
    </source>
</evidence>
<feature type="transmembrane region" description="Helical" evidence="1">
    <location>
        <begin position="115"/>
        <end position="134"/>
    </location>
</feature>
<evidence type="ECO:0000256" key="1">
    <source>
        <dbReference type="SAM" id="Phobius"/>
    </source>
</evidence>
<keyword evidence="1" id="KW-0812">Transmembrane</keyword>
<protein>
    <recommendedName>
        <fullName evidence="4">ZIP family metal transporter</fullName>
    </recommendedName>
</protein>
<gene>
    <name evidence="2" type="ORF">K3148_01305</name>
</gene>
<feature type="transmembrane region" description="Helical" evidence="1">
    <location>
        <begin position="75"/>
        <end position="95"/>
    </location>
</feature>